<dbReference type="SUPFAM" id="SSF50494">
    <property type="entry name" value="Trypsin-like serine proteases"/>
    <property type="match status" value="1"/>
</dbReference>
<name>A0A6S6SQ01_9BACT</name>
<organism evidence="1">
    <name type="scientific">uncultured Sulfurovum sp</name>
    <dbReference type="NCBI Taxonomy" id="269237"/>
    <lineage>
        <taxon>Bacteria</taxon>
        <taxon>Pseudomonadati</taxon>
        <taxon>Campylobacterota</taxon>
        <taxon>Epsilonproteobacteria</taxon>
        <taxon>Campylobacterales</taxon>
        <taxon>Sulfurovaceae</taxon>
        <taxon>Sulfurovum</taxon>
        <taxon>environmental samples</taxon>
    </lineage>
</organism>
<dbReference type="InterPro" id="IPR009003">
    <property type="entry name" value="Peptidase_S1_PA"/>
</dbReference>
<evidence type="ECO:0008006" key="2">
    <source>
        <dbReference type="Google" id="ProtNLM"/>
    </source>
</evidence>
<reference evidence="1" key="1">
    <citation type="submission" date="2020-01" db="EMBL/GenBank/DDBJ databases">
        <authorList>
            <person name="Meier V. D."/>
            <person name="Meier V D."/>
        </authorList>
    </citation>
    <scope>NUCLEOTIDE SEQUENCE</scope>
    <source>
        <strain evidence="1">HLG_WM_MAG_06</strain>
    </source>
</reference>
<dbReference type="Gene3D" id="2.40.10.10">
    <property type="entry name" value="Trypsin-like serine proteases"/>
    <property type="match status" value="1"/>
</dbReference>
<gene>
    <name evidence="1" type="ORF">HELGO_WM3904</name>
</gene>
<dbReference type="InterPro" id="IPR043504">
    <property type="entry name" value="Peptidase_S1_PA_chymotrypsin"/>
</dbReference>
<protein>
    <recommendedName>
        <fullName evidence="2">Serine protease</fullName>
    </recommendedName>
</protein>
<proteinExistence type="predicted"/>
<accession>A0A6S6SQ01</accession>
<dbReference type="AlphaFoldDB" id="A0A6S6SQ01"/>
<sequence length="368" mass="41925">MNSPAHSVVHLSIRRDKIKLAVGTGVLYQKDNETYIVTAWHNISGRHTETLGLLSKELAIPNNIIASIDVQVKQGESVSFIRMSITIPLLIENKRTTYFIHSQGYPKVDVVAIPIDLDKEYIMESSIASGEKVDLPIQLRSKQPHGLTMDIIHIQDTEFKNYDIGDYSDALYVSDEVFIIGYPKGITDYTGQAIWKRATIATSPHLRWQQQEQFLVDCASKEGMSGAPVIYYCRDGKINTGNIYYKGSEPISIFHGIYVGRVGSTSEFEAQVGKVWKRKIIDEIIDNKMYDFLPEELVLLSSDIKKIIEEEWPTENQEYTKQVLDEKTSYKYMFMHSIMEKINGRANKDDVLALILEYAETLNKVVKI</sequence>
<dbReference type="EMBL" id="CACVAP010000047">
    <property type="protein sequence ID" value="CAA6805394.1"/>
    <property type="molecule type" value="Genomic_DNA"/>
</dbReference>
<evidence type="ECO:0000313" key="1">
    <source>
        <dbReference type="EMBL" id="CAA6805394.1"/>
    </source>
</evidence>